<dbReference type="InterPro" id="IPR035996">
    <property type="entry name" value="4pyrrol_Methylase_sf"/>
</dbReference>
<evidence type="ECO:0000313" key="2">
    <source>
        <dbReference type="EMBL" id="MET4570061.1"/>
    </source>
</evidence>
<dbReference type="GO" id="GO:0008168">
    <property type="term" value="F:methyltransferase activity"/>
    <property type="evidence" value="ECO:0007669"/>
    <property type="project" value="UniProtKB-KW"/>
</dbReference>
<dbReference type="Gene3D" id="3.40.1010.10">
    <property type="entry name" value="Cobalt-precorrin-4 Transmethylase, Domain 1"/>
    <property type="match status" value="1"/>
</dbReference>
<dbReference type="CDD" id="cd19916">
    <property type="entry name" value="OphMA_like"/>
    <property type="match status" value="1"/>
</dbReference>
<keyword evidence="2" id="KW-0808">Transferase</keyword>
<accession>A0ABV2PYD8</accession>
<protein>
    <submittedName>
        <fullName evidence="2">Uncharacterized protein YabN with tetrapyrrole methylase and pyrophosphatase domain</fullName>
    </submittedName>
</protein>
<dbReference type="InterPro" id="IPR000878">
    <property type="entry name" value="4pyrrol_Mease"/>
</dbReference>
<name>A0ABV2PYD8_9GAMM</name>
<dbReference type="SUPFAM" id="SSF53790">
    <property type="entry name" value="Tetrapyrrole methylase"/>
    <property type="match status" value="1"/>
</dbReference>
<proteinExistence type="predicted"/>
<dbReference type="GO" id="GO:0032259">
    <property type="term" value="P:methylation"/>
    <property type="evidence" value="ECO:0007669"/>
    <property type="project" value="UniProtKB-KW"/>
</dbReference>
<dbReference type="Pfam" id="PF00590">
    <property type="entry name" value="TP_methylase"/>
    <property type="match status" value="1"/>
</dbReference>
<dbReference type="InterPro" id="IPR014777">
    <property type="entry name" value="4pyrrole_Mease_sub1"/>
</dbReference>
<evidence type="ECO:0000259" key="1">
    <source>
        <dbReference type="Pfam" id="PF00590"/>
    </source>
</evidence>
<sequence length="291" mass="32739">MHSSTIKLPYYQAVSTPTLPSSNDARPGNLACVGMGMTLGSHLTPLARSHIEQADVVFAGLSDGVVELWLERMHPDVRSLHPYYAEGKSRMKTYRQWVDLMMAEVRAGKRVCGVFYGHPGIFAWSPHKVIEVARAEGFEAHMEPGISAEDCLYADLGIDPGRFGCQHFEASQLLFYERRIDPFGYLVLWQVGLVGDWSLTRFQTGPEYRQVLVDLLNLDYPLDHEVIIYRGATLPIEKPRIRRVALRDLPNVGLTAEETVVLPPAQALRPNIAMRERLEALDKLRKEGMPA</sequence>
<dbReference type="EMBL" id="JBEPSD010000002">
    <property type="protein sequence ID" value="MET4570061.1"/>
    <property type="molecule type" value="Genomic_DNA"/>
</dbReference>
<dbReference type="Proteomes" id="UP001549251">
    <property type="component" value="Unassembled WGS sequence"/>
</dbReference>
<feature type="domain" description="Tetrapyrrole methylase" evidence="1">
    <location>
        <begin position="30"/>
        <end position="238"/>
    </location>
</feature>
<gene>
    <name evidence="2" type="ORF">ABIE04_002422</name>
</gene>
<evidence type="ECO:0000313" key="3">
    <source>
        <dbReference type="Proteomes" id="UP001549251"/>
    </source>
</evidence>
<keyword evidence="2" id="KW-0489">Methyltransferase</keyword>
<comment type="caution">
    <text evidence="2">The sequence shown here is derived from an EMBL/GenBank/DDBJ whole genome shotgun (WGS) entry which is preliminary data.</text>
</comment>
<keyword evidence="3" id="KW-1185">Reference proteome</keyword>
<organism evidence="2 3">
    <name type="scientific">Rhodanobacter soli</name>
    <dbReference type="NCBI Taxonomy" id="590609"/>
    <lineage>
        <taxon>Bacteria</taxon>
        <taxon>Pseudomonadati</taxon>
        <taxon>Pseudomonadota</taxon>
        <taxon>Gammaproteobacteria</taxon>
        <taxon>Lysobacterales</taxon>
        <taxon>Rhodanobacteraceae</taxon>
        <taxon>Rhodanobacter</taxon>
    </lineage>
</organism>
<reference evidence="2 3" key="1">
    <citation type="submission" date="2024-06" db="EMBL/GenBank/DDBJ databases">
        <title>Sorghum-associated microbial communities from plants grown in Nebraska, USA.</title>
        <authorList>
            <person name="Schachtman D."/>
        </authorList>
    </citation>
    <scope>NUCLEOTIDE SEQUENCE [LARGE SCALE GENOMIC DNA]</scope>
    <source>
        <strain evidence="2 3">1757</strain>
    </source>
</reference>